<feature type="region of interest" description="Disordered" evidence="5">
    <location>
        <begin position="111"/>
        <end position="153"/>
    </location>
</feature>
<dbReference type="GO" id="GO:0001518">
    <property type="term" value="C:voltage-gated sodium channel complex"/>
    <property type="evidence" value="ECO:0007669"/>
    <property type="project" value="TreeGrafter"/>
</dbReference>
<dbReference type="PROSITE" id="PS50222">
    <property type="entry name" value="EF_HAND_2"/>
    <property type="match status" value="2"/>
</dbReference>
<feature type="compositionally biased region" description="Polar residues" evidence="5">
    <location>
        <begin position="578"/>
        <end position="587"/>
    </location>
</feature>
<dbReference type="Gene3D" id="1.10.287.70">
    <property type="match status" value="1"/>
</dbReference>
<dbReference type="PANTHER" id="PTHR10037">
    <property type="entry name" value="VOLTAGE-GATED CATION CHANNEL CALCIUM AND SODIUM"/>
    <property type="match status" value="1"/>
</dbReference>
<protein>
    <recommendedName>
        <fullName evidence="7">EF-hand domain-containing protein</fullName>
    </recommendedName>
</protein>
<evidence type="ECO:0000313" key="8">
    <source>
        <dbReference type="EMBL" id="CAE4581886.1"/>
    </source>
</evidence>
<dbReference type="AlphaFoldDB" id="A0A7S4QF91"/>
<evidence type="ECO:0000259" key="7">
    <source>
        <dbReference type="PROSITE" id="PS50222"/>
    </source>
</evidence>
<dbReference type="Pfam" id="PF00520">
    <property type="entry name" value="Ion_trans"/>
    <property type="match status" value="1"/>
</dbReference>
<dbReference type="InterPro" id="IPR043203">
    <property type="entry name" value="VGCC_Ca_Na"/>
</dbReference>
<evidence type="ECO:0000256" key="1">
    <source>
        <dbReference type="ARBA" id="ARBA00004141"/>
    </source>
</evidence>
<dbReference type="GO" id="GO:0005509">
    <property type="term" value="F:calcium ion binding"/>
    <property type="evidence" value="ECO:0007669"/>
    <property type="project" value="InterPro"/>
</dbReference>
<dbReference type="GO" id="GO:0005248">
    <property type="term" value="F:voltage-gated sodium channel activity"/>
    <property type="evidence" value="ECO:0007669"/>
    <property type="project" value="TreeGrafter"/>
</dbReference>
<sequence>MSADGPLDVGQVDWGSEGAPCRPLACSTAGGCRMILAEIDAMLERHHSRVVKTLDDALQPLYVNLDQNQRNSPRGRIAKEAAHEPTTPEEQSAQQEKLRATRLAGENLLMAGNSTSQHPGMRMTRSGPRRSFRSSEQVRKSTARSKSLNLGMTRSNLVEKRPARLKRFVDSNAFELGSCLLIAINAIFFGVEAQVRALAGVKDPTGAFVFHVLGYLFTGVFTVELMLRVAADGRAFFSSPQRRWHAFDTVLVVVSVAECVADAVISQELPVNFLYLRMIRACRAIRVFRIVRVLKFFTSLRILVHSVCSTLKSLAWTLVLLFLILYVFAVLFTQAATEHVLHAGAQGGVLREHYGSLPISIYTLFQSITNGVSWAEVAGPLGQVHPFWEFIFSIFMMFTYFAVLNVVTGVFCQSAIEGASRDRDTVVQAQLSMTKEYTAQLERLFEQLDGEDKGYLTLQEFEDRLGDEQLKAYFDSLDLTTGDVWNLFKLLDTNSTCAIELEEFVAGCLRLKGTARSIDTHMLMYESRWMINRVGEIIELLEVILDLCVAQADTATGGKLPLQRPDAPPMQQPDMLTGISQRSSSGRPSIRWNVPPGGPGGDAGGFLFDAGVANLPSQAKI</sequence>
<keyword evidence="4 6" id="KW-0472">Membrane</keyword>
<evidence type="ECO:0000256" key="4">
    <source>
        <dbReference type="ARBA" id="ARBA00023136"/>
    </source>
</evidence>
<proteinExistence type="predicted"/>
<name>A0A7S4QF91_9DINO</name>
<dbReference type="Gene3D" id="1.10.238.10">
    <property type="entry name" value="EF-hand"/>
    <property type="match status" value="1"/>
</dbReference>
<evidence type="ECO:0000256" key="3">
    <source>
        <dbReference type="ARBA" id="ARBA00022989"/>
    </source>
</evidence>
<dbReference type="PANTHER" id="PTHR10037:SF62">
    <property type="entry name" value="SODIUM CHANNEL PROTEIN 60E"/>
    <property type="match status" value="1"/>
</dbReference>
<dbReference type="InterPro" id="IPR011992">
    <property type="entry name" value="EF-hand-dom_pair"/>
</dbReference>
<accession>A0A7S4QF91</accession>
<feature type="domain" description="EF-hand" evidence="7">
    <location>
        <begin position="479"/>
        <end position="514"/>
    </location>
</feature>
<dbReference type="InterPro" id="IPR027359">
    <property type="entry name" value="Volt_channel_dom_sf"/>
</dbReference>
<dbReference type="InterPro" id="IPR005821">
    <property type="entry name" value="Ion_trans_dom"/>
</dbReference>
<feature type="domain" description="EF-hand" evidence="7">
    <location>
        <begin position="436"/>
        <end position="471"/>
    </location>
</feature>
<organism evidence="8">
    <name type="scientific">Alexandrium monilatum</name>
    <dbReference type="NCBI Taxonomy" id="311494"/>
    <lineage>
        <taxon>Eukaryota</taxon>
        <taxon>Sar</taxon>
        <taxon>Alveolata</taxon>
        <taxon>Dinophyceae</taxon>
        <taxon>Gonyaulacales</taxon>
        <taxon>Pyrocystaceae</taxon>
        <taxon>Alexandrium</taxon>
    </lineage>
</organism>
<dbReference type="SUPFAM" id="SSF47473">
    <property type="entry name" value="EF-hand"/>
    <property type="match status" value="1"/>
</dbReference>
<feature type="transmembrane region" description="Helical" evidence="6">
    <location>
        <begin position="207"/>
        <end position="227"/>
    </location>
</feature>
<dbReference type="InterPro" id="IPR002048">
    <property type="entry name" value="EF_hand_dom"/>
</dbReference>
<dbReference type="EMBL" id="HBNR01028708">
    <property type="protein sequence ID" value="CAE4581886.1"/>
    <property type="molecule type" value="Transcribed_RNA"/>
</dbReference>
<evidence type="ECO:0000256" key="5">
    <source>
        <dbReference type="SAM" id="MobiDB-lite"/>
    </source>
</evidence>
<feature type="transmembrane region" description="Helical" evidence="6">
    <location>
        <begin position="387"/>
        <end position="411"/>
    </location>
</feature>
<gene>
    <name evidence="8" type="ORF">AMON00008_LOCUS19544</name>
</gene>
<feature type="transmembrane region" description="Helical" evidence="6">
    <location>
        <begin position="313"/>
        <end position="333"/>
    </location>
</feature>
<evidence type="ECO:0000256" key="2">
    <source>
        <dbReference type="ARBA" id="ARBA00022692"/>
    </source>
</evidence>
<feature type="compositionally biased region" description="Polar residues" evidence="5">
    <location>
        <begin position="144"/>
        <end position="153"/>
    </location>
</feature>
<comment type="subcellular location">
    <subcellularLocation>
        <location evidence="1">Membrane</location>
        <topology evidence="1">Multi-pass membrane protein</topology>
    </subcellularLocation>
</comment>
<keyword evidence="3 6" id="KW-1133">Transmembrane helix</keyword>
<feature type="transmembrane region" description="Helical" evidence="6">
    <location>
        <begin position="173"/>
        <end position="195"/>
    </location>
</feature>
<reference evidence="8" key="1">
    <citation type="submission" date="2021-01" db="EMBL/GenBank/DDBJ databases">
        <authorList>
            <person name="Corre E."/>
            <person name="Pelletier E."/>
            <person name="Niang G."/>
            <person name="Scheremetjew M."/>
            <person name="Finn R."/>
            <person name="Kale V."/>
            <person name="Holt S."/>
            <person name="Cochrane G."/>
            <person name="Meng A."/>
            <person name="Brown T."/>
            <person name="Cohen L."/>
        </authorList>
    </citation>
    <scope>NUCLEOTIDE SEQUENCE</scope>
    <source>
        <strain evidence="8">CCMP3105</strain>
    </source>
</reference>
<feature type="region of interest" description="Disordered" evidence="5">
    <location>
        <begin position="575"/>
        <end position="596"/>
    </location>
</feature>
<dbReference type="SUPFAM" id="SSF81324">
    <property type="entry name" value="Voltage-gated potassium channels"/>
    <property type="match status" value="1"/>
</dbReference>
<evidence type="ECO:0000256" key="6">
    <source>
        <dbReference type="SAM" id="Phobius"/>
    </source>
</evidence>
<dbReference type="Gene3D" id="1.20.120.350">
    <property type="entry name" value="Voltage-gated potassium channels. Chain C"/>
    <property type="match status" value="1"/>
</dbReference>
<keyword evidence="2 6" id="KW-0812">Transmembrane</keyword>